<reference evidence="2" key="1">
    <citation type="journal article" date="2022" name="Mol. Ecol. Resour.">
        <title>The genomes of chicory, endive, great burdock and yacon provide insights into Asteraceae palaeo-polyploidization history and plant inulin production.</title>
        <authorList>
            <person name="Fan W."/>
            <person name="Wang S."/>
            <person name="Wang H."/>
            <person name="Wang A."/>
            <person name="Jiang F."/>
            <person name="Liu H."/>
            <person name="Zhao H."/>
            <person name="Xu D."/>
            <person name="Zhang Y."/>
        </authorList>
    </citation>
    <scope>NUCLEOTIDE SEQUENCE [LARGE SCALE GENOMIC DNA]</scope>
    <source>
        <strain evidence="2">cv. Niubang</strain>
    </source>
</reference>
<reference evidence="1 2" key="2">
    <citation type="journal article" date="2022" name="Mol. Ecol. Resour.">
        <title>The genomes of chicory, endive, great burdock and yacon provide insights into Asteraceae paleo-polyploidization history and plant inulin production.</title>
        <authorList>
            <person name="Fan W."/>
            <person name="Wang S."/>
            <person name="Wang H."/>
            <person name="Wang A."/>
            <person name="Jiang F."/>
            <person name="Liu H."/>
            <person name="Zhao H."/>
            <person name="Xu D."/>
            <person name="Zhang Y."/>
        </authorList>
    </citation>
    <scope>NUCLEOTIDE SEQUENCE [LARGE SCALE GENOMIC DNA]</scope>
    <source>
        <strain evidence="2">cv. Niubang</strain>
    </source>
</reference>
<organism evidence="1 2">
    <name type="scientific">Arctium lappa</name>
    <name type="common">Greater burdock</name>
    <name type="synonym">Lappa major</name>
    <dbReference type="NCBI Taxonomy" id="4217"/>
    <lineage>
        <taxon>Eukaryota</taxon>
        <taxon>Viridiplantae</taxon>
        <taxon>Streptophyta</taxon>
        <taxon>Embryophyta</taxon>
        <taxon>Tracheophyta</taxon>
        <taxon>Spermatophyta</taxon>
        <taxon>Magnoliopsida</taxon>
        <taxon>eudicotyledons</taxon>
        <taxon>Gunneridae</taxon>
        <taxon>Pentapetalae</taxon>
        <taxon>asterids</taxon>
        <taxon>campanulids</taxon>
        <taxon>Asterales</taxon>
        <taxon>Asteraceae</taxon>
        <taxon>Carduoideae</taxon>
        <taxon>Cardueae</taxon>
        <taxon>Arctiinae</taxon>
        <taxon>Arctium</taxon>
    </lineage>
</organism>
<name>A0ACB9DIU3_ARCLA</name>
<proteinExistence type="predicted"/>
<accession>A0ACB9DIU3</accession>
<evidence type="ECO:0000313" key="2">
    <source>
        <dbReference type="Proteomes" id="UP001055879"/>
    </source>
</evidence>
<gene>
    <name evidence="1" type="ORF">L6452_08694</name>
</gene>
<dbReference type="Proteomes" id="UP001055879">
    <property type="component" value="Linkage Group LG03"/>
</dbReference>
<sequence length="556" mass="63052">MKLCSSPPLHLRRPFSSLFSAYFSTEINPPPFPSPSLSPHFLYLQSVLDQIKLLSRNPNNYSSLTILDSLLAKNTHLLDSATFLVLIDYLSQIKKLGRSKTIISHLKSRGCVSDSFLYSLLFDFLVKDGTINDVENVWAEICGSVKIFNFSNYVILVCKFGGVDEIKDVYERILMGSASVLERQSYVALSGALCTVNEGLLAKSIVKEMYEKGMAVDGWTYFLMFQCFCRNGDFDEADLVLRKLVKNGFVFDICIYGSFLHGLCKSGKLREAYKLFQKLIKKDPVRVSNEKGVVLKEGRRAIFQLNCEGVVPEMMAYESYFRALCSAGKLDEAELLLKKMMRGRILPEICVYGSFVKALIRAGRDKDAMKFFNVQKKKGLVRVDEIGRHVIIGLCEKGKADDALRVFEEIVMVNGFVGGSDVCNSILDSYWKENRVVEAELFFERWRLNKGKYGRPNVMSYTIMLNGYCSHNDVSKALVVFDEMLKSKMVVNGALYESLIRGLCDSGLVNEAFRYLNDMIENGHLLFCKRWRALFQSIMSMDEHHGLISFEAVKTL</sequence>
<comment type="caution">
    <text evidence="1">The sequence shown here is derived from an EMBL/GenBank/DDBJ whole genome shotgun (WGS) entry which is preliminary data.</text>
</comment>
<protein>
    <submittedName>
        <fullName evidence="1">Uncharacterized protein</fullName>
    </submittedName>
</protein>
<evidence type="ECO:0000313" key="1">
    <source>
        <dbReference type="EMBL" id="KAI3746268.1"/>
    </source>
</evidence>
<dbReference type="EMBL" id="CM042049">
    <property type="protein sequence ID" value="KAI3746268.1"/>
    <property type="molecule type" value="Genomic_DNA"/>
</dbReference>
<keyword evidence="2" id="KW-1185">Reference proteome</keyword>